<reference evidence="2" key="1">
    <citation type="submission" date="2020-03" db="EMBL/GenBank/DDBJ databases">
        <title>The deep terrestrial virosphere.</title>
        <authorList>
            <person name="Holmfeldt K."/>
            <person name="Nilsson E."/>
            <person name="Simone D."/>
            <person name="Lopez-Fernandez M."/>
            <person name="Wu X."/>
            <person name="de Brujin I."/>
            <person name="Lundin D."/>
            <person name="Andersson A."/>
            <person name="Bertilsson S."/>
            <person name="Dopson M."/>
        </authorList>
    </citation>
    <scope>NUCLEOTIDE SEQUENCE</scope>
    <source>
        <strain evidence="2">TM448B06734</strain>
    </source>
</reference>
<name>A0A6M3Y6I9_9ZZZZ</name>
<feature type="transmembrane region" description="Helical" evidence="1">
    <location>
        <begin position="20"/>
        <end position="44"/>
    </location>
</feature>
<accession>A0A6M3Y6I9</accession>
<keyword evidence="1" id="KW-0472">Membrane</keyword>
<keyword evidence="1" id="KW-1133">Transmembrane helix</keyword>
<dbReference type="EMBL" id="MT145158">
    <property type="protein sequence ID" value="QJI04206.1"/>
    <property type="molecule type" value="Genomic_DNA"/>
</dbReference>
<dbReference type="AlphaFoldDB" id="A0A6M3Y6I9"/>
<sequence>MQTHKRHVIRRMMNNQPLWLPKGSVRAILAILIASTACLMAWYSKPMPEWFSWAVRLILIAYFAQKYLDKFAENKKENNGNT</sequence>
<protein>
    <submittedName>
        <fullName evidence="2">Uncharacterized protein</fullName>
    </submittedName>
</protein>
<evidence type="ECO:0000256" key="1">
    <source>
        <dbReference type="SAM" id="Phobius"/>
    </source>
</evidence>
<keyword evidence="1" id="KW-0812">Transmembrane</keyword>
<gene>
    <name evidence="2" type="ORF">TM448B06734_0005</name>
</gene>
<organism evidence="2">
    <name type="scientific">viral metagenome</name>
    <dbReference type="NCBI Taxonomy" id="1070528"/>
    <lineage>
        <taxon>unclassified sequences</taxon>
        <taxon>metagenomes</taxon>
        <taxon>organismal metagenomes</taxon>
    </lineage>
</organism>
<proteinExistence type="predicted"/>
<evidence type="ECO:0000313" key="2">
    <source>
        <dbReference type="EMBL" id="QJI04206.1"/>
    </source>
</evidence>